<proteinExistence type="predicted"/>
<protein>
    <submittedName>
        <fullName evidence="1">Uncharacterized protein</fullName>
    </submittedName>
</protein>
<name>A0A9N7YRI3_PLEPL</name>
<feature type="non-terminal residue" evidence="1">
    <location>
        <position position="144"/>
    </location>
</feature>
<organism evidence="1 2">
    <name type="scientific">Pleuronectes platessa</name>
    <name type="common">European plaice</name>
    <dbReference type="NCBI Taxonomy" id="8262"/>
    <lineage>
        <taxon>Eukaryota</taxon>
        <taxon>Metazoa</taxon>
        <taxon>Chordata</taxon>
        <taxon>Craniata</taxon>
        <taxon>Vertebrata</taxon>
        <taxon>Euteleostomi</taxon>
        <taxon>Actinopterygii</taxon>
        <taxon>Neopterygii</taxon>
        <taxon>Teleostei</taxon>
        <taxon>Neoteleostei</taxon>
        <taxon>Acanthomorphata</taxon>
        <taxon>Carangaria</taxon>
        <taxon>Pleuronectiformes</taxon>
        <taxon>Pleuronectoidei</taxon>
        <taxon>Pleuronectidae</taxon>
        <taxon>Pleuronectes</taxon>
    </lineage>
</organism>
<gene>
    <name evidence="1" type="ORF">PLEPLA_LOCUS22900</name>
</gene>
<evidence type="ECO:0000313" key="1">
    <source>
        <dbReference type="EMBL" id="CAB1434791.1"/>
    </source>
</evidence>
<dbReference type="EMBL" id="CADEAL010001695">
    <property type="protein sequence ID" value="CAB1434791.1"/>
    <property type="molecule type" value="Genomic_DNA"/>
</dbReference>
<sequence length="144" mass="15772">MVERSAFACESQLVTIGNKSLKQKLNFGDKFTSPNRQRGLARVVKAMGLLSIGCSARDGFEIPISSATKSLLKRPSVHFKKHKQGQFAYVTANLSPIGNKSLKTGSFEFRRKFTSQMRLAEVVKGHGLYPLCSARVGSNPILVA</sequence>
<dbReference type="Proteomes" id="UP001153269">
    <property type="component" value="Unassembled WGS sequence"/>
</dbReference>
<reference evidence="1" key="1">
    <citation type="submission" date="2020-03" db="EMBL/GenBank/DDBJ databases">
        <authorList>
            <person name="Weist P."/>
        </authorList>
    </citation>
    <scope>NUCLEOTIDE SEQUENCE</scope>
</reference>
<evidence type="ECO:0000313" key="2">
    <source>
        <dbReference type="Proteomes" id="UP001153269"/>
    </source>
</evidence>
<keyword evidence="2" id="KW-1185">Reference proteome</keyword>
<accession>A0A9N7YRI3</accession>
<comment type="caution">
    <text evidence="1">The sequence shown here is derived from an EMBL/GenBank/DDBJ whole genome shotgun (WGS) entry which is preliminary data.</text>
</comment>
<dbReference type="AlphaFoldDB" id="A0A9N7YRI3"/>